<dbReference type="Pfam" id="PF13242">
    <property type="entry name" value="Hydrolase_like"/>
    <property type="match status" value="1"/>
</dbReference>
<dbReference type="HOGENOM" id="CLU_056221_4_0_9"/>
<dbReference type="NCBIfam" id="TIGR01668">
    <property type="entry name" value="YqeG_hyp_ppase"/>
    <property type="match status" value="1"/>
</dbReference>
<protein>
    <recommendedName>
        <fullName evidence="3">YqeG family HAD IIIA-type phosphatase</fullName>
    </recommendedName>
</protein>
<dbReference type="Gene3D" id="3.40.50.1000">
    <property type="entry name" value="HAD superfamily/HAD-like"/>
    <property type="match status" value="1"/>
</dbReference>
<dbReference type="AlphaFoldDB" id="A0A0F4LUA7"/>
<dbReference type="InterPro" id="IPR006549">
    <property type="entry name" value="HAD-SF_hydro_IIIA"/>
</dbReference>
<comment type="caution">
    <text evidence="1">The sequence shown here is derived from an EMBL/GenBank/DDBJ whole genome shotgun (WGS) entry which is preliminary data.</text>
</comment>
<dbReference type="SUPFAM" id="SSF56784">
    <property type="entry name" value="HAD-like"/>
    <property type="match status" value="1"/>
</dbReference>
<dbReference type="Pfam" id="PF08282">
    <property type="entry name" value="Hydrolase_3"/>
    <property type="match status" value="1"/>
</dbReference>
<dbReference type="GO" id="GO:0008962">
    <property type="term" value="F:phosphatidylglycerophosphatase activity"/>
    <property type="evidence" value="ECO:0007669"/>
    <property type="project" value="InterPro"/>
</dbReference>
<evidence type="ECO:0008006" key="3">
    <source>
        <dbReference type="Google" id="ProtNLM"/>
    </source>
</evidence>
<dbReference type="Proteomes" id="UP000033558">
    <property type="component" value="Unassembled WGS sequence"/>
</dbReference>
<gene>
    <name evidence="1" type="ORF">JG30_05660</name>
</gene>
<evidence type="ECO:0000313" key="1">
    <source>
        <dbReference type="EMBL" id="KJY62362.1"/>
    </source>
</evidence>
<sequence>MQITPQEFINQGIKVIISDLDNTLVPWNKPARKDQTLTQWIQALQAQNIQVIIASNNSQQRVQQAVAGLPVTIIARTCKPLPFVLRKYLRRQQLNKDEVVMVGDQLLTDILAGNLAGLKTILVRPLVATDAKKTRVNRFFERPLMQLNHWLDPQLKWRKHFDE</sequence>
<dbReference type="GO" id="GO:0005737">
    <property type="term" value="C:cytoplasm"/>
    <property type="evidence" value="ECO:0007669"/>
    <property type="project" value="TreeGrafter"/>
</dbReference>
<proteinExistence type="predicted"/>
<dbReference type="InterPro" id="IPR010021">
    <property type="entry name" value="PGPP1/Gep4"/>
</dbReference>
<reference evidence="1 2" key="1">
    <citation type="submission" date="2015-01" db="EMBL/GenBank/DDBJ databases">
        <title>Comparative genomics of the lactic acid bacteria isolated from the honey bee gut.</title>
        <authorList>
            <person name="Ellegaard K.M."/>
            <person name="Tamarit D."/>
            <person name="Javelind E."/>
            <person name="Olofsson T."/>
            <person name="Andersson S.G."/>
            <person name="Vasquez A."/>
        </authorList>
    </citation>
    <scope>NUCLEOTIDE SEQUENCE [LARGE SCALE GENOMIC DNA]</scope>
    <source>
        <strain evidence="1 2">Bin4</strain>
    </source>
</reference>
<accession>A0A0F4LUA7</accession>
<dbReference type="PATRIC" id="fig|1218492.5.peg.692"/>
<dbReference type="InterPro" id="IPR036412">
    <property type="entry name" value="HAD-like_sf"/>
</dbReference>
<dbReference type="STRING" id="1218492.JG30_05660"/>
<dbReference type="PANTHER" id="PTHR19288:SF25">
    <property type="entry name" value="PHOSPHATIDYLGLYCEROPHOSPHATASE GEP4, MITOCHONDRIAL"/>
    <property type="match status" value="1"/>
</dbReference>
<organism evidence="1 2">
    <name type="scientific">Bombilactobacillus mellifer</name>
    <dbReference type="NCBI Taxonomy" id="1218492"/>
    <lineage>
        <taxon>Bacteria</taxon>
        <taxon>Bacillati</taxon>
        <taxon>Bacillota</taxon>
        <taxon>Bacilli</taxon>
        <taxon>Lactobacillales</taxon>
        <taxon>Lactobacillaceae</taxon>
        <taxon>Bombilactobacillus</taxon>
    </lineage>
</organism>
<evidence type="ECO:0000313" key="2">
    <source>
        <dbReference type="Proteomes" id="UP000033558"/>
    </source>
</evidence>
<name>A0A0F4LUA7_9LACO</name>
<keyword evidence="2" id="KW-1185">Reference proteome</keyword>
<dbReference type="PANTHER" id="PTHR19288">
    <property type="entry name" value="4-NITROPHENYLPHOSPHATASE-RELATED"/>
    <property type="match status" value="1"/>
</dbReference>
<dbReference type="NCBIfam" id="TIGR01662">
    <property type="entry name" value="HAD-SF-IIIA"/>
    <property type="match status" value="1"/>
</dbReference>
<dbReference type="EMBL" id="JXJQ01000006">
    <property type="protein sequence ID" value="KJY62362.1"/>
    <property type="molecule type" value="Genomic_DNA"/>
</dbReference>
<dbReference type="InterPro" id="IPR023214">
    <property type="entry name" value="HAD_sf"/>
</dbReference>